<gene>
    <name evidence="1" type="ORF">SBD_4472</name>
</gene>
<evidence type="ECO:0000313" key="2">
    <source>
        <dbReference type="Proteomes" id="UP000030760"/>
    </source>
</evidence>
<dbReference type="Proteomes" id="UP000030760">
    <property type="component" value="Unassembled WGS sequence"/>
</dbReference>
<proteinExistence type="predicted"/>
<sequence length="37" mass="4036">MRARQSSTGFTRAGNGHSSVFRRSVGTTLALRSKVVR</sequence>
<organism evidence="1 2">
    <name type="scientific">Streptomyces bottropensis ATCC 25435</name>
    <dbReference type="NCBI Taxonomy" id="1054862"/>
    <lineage>
        <taxon>Bacteria</taxon>
        <taxon>Bacillati</taxon>
        <taxon>Actinomycetota</taxon>
        <taxon>Actinomycetes</taxon>
        <taxon>Kitasatosporales</taxon>
        <taxon>Streptomycetaceae</taxon>
        <taxon>Streptomyces</taxon>
    </lineage>
</organism>
<accession>M3F007</accession>
<name>M3F007_9ACTN</name>
<dbReference type="AlphaFoldDB" id="M3F007"/>
<evidence type="ECO:0000313" key="1">
    <source>
        <dbReference type="EMBL" id="EMF54803.1"/>
    </source>
</evidence>
<protein>
    <submittedName>
        <fullName evidence="1">Uncharacterized protein</fullName>
    </submittedName>
</protein>
<reference evidence="2" key="1">
    <citation type="journal article" date="2013" name="Genome Announc.">
        <title>Draft Genome Sequence of Streptomyces bottropensis ATCC 25435, a Bottromycin-Producing Actinomycete.</title>
        <authorList>
            <person name="Zhang H."/>
            <person name="Zhou W."/>
            <person name="Zhuang Y."/>
            <person name="Liang X."/>
            <person name="Liu T."/>
        </authorList>
    </citation>
    <scope>NUCLEOTIDE SEQUENCE [LARGE SCALE GENOMIC DNA]</scope>
    <source>
        <strain evidence="2">ATCC 25435</strain>
    </source>
</reference>
<dbReference type="EMBL" id="KB405078">
    <property type="protein sequence ID" value="EMF54803.1"/>
    <property type="molecule type" value="Genomic_DNA"/>
</dbReference>